<evidence type="ECO:0008006" key="3">
    <source>
        <dbReference type="Google" id="ProtNLM"/>
    </source>
</evidence>
<comment type="caution">
    <text evidence="1">The sequence shown here is derived from an EMBL/GenBank/DDBJ whole genome shotgun (WGS) entry which is preliminary data.</text>
</comment>
<protein>
    <recommendedName>
        <fullName evidence="3">Signal transduction histidine kinase dimerisation/phosphoacceptor domain-containing protein</fullName>
    </recommendedName>
</protein>
<gene>
    <name evidence="1" type="ORF">E6K81_10725</name>
</gene>
<reference evidence="1 2" key="1">
    <citation type="journal article" date="2019" name="Nat. Microbiol.">
        <title>Mediterranean grassland soil C-N compound turnover is dependent on rainfall and depth, and is mediated by genomically divergent microorganisms.</title>
        <authorList>
            <person name="Diamond S."/>
            <person name="Andeer P.F."/>
            <person name="Li Z."/>
            <person name="Crits-Christoph A."/>
            <person name="Burstein D."/>
            <person name="Anantharaman K."/>
            <person name="Lane K.R."/>
            <person name="Thomas B.C."/>
            <person name="Pan C."/>
            <person name="Northen T.R."/>
            <person name="Banfield J.F."/>
        </authorList>
    </citation>
    <scope>NUCLEOTIDE SEQUENCE [LARGE SCALE GENOMIC DNA]</scope>
    <source>
        <strain evidence="1">WS_11</strain>
    </source>
</reference>
<dbReference type="Proteomes" id="UP000319771">
    <property type="component" value="Unassembled WGS sequence"/>
</dbReference>
<evidence type="ECO:0000313" key="1">
    <source>
        <dbReference type="EMBL" id="TMQ71191.1"/>
    </source>
</evidence>
<dbReference type="AlphaFoldDB" id="A0A538U5N5"/>
<sequence length="129" mass="14309">MPAPPWARLRERLLAWADERAAAGEAAPAAALRALVEDWWQEQRVWDQDVAARLSAHHEINNALVGVSGHVQILLMGPLGQQTSVRERLEVVLRESQRIRDAALELRQLRAALHADAAPPAPRRRGEAA</sequence>
<dbReference type="EMBL" id="VBPB01000180">
    <property type="protein sequence ID" value="TMQ71191.1"/>
    <property type="molecule type" value="Genomic_DNA"/>
</dbReference>
<evidence type="ECO:0000313" key="2">
    <source>
        <dbReference type="Proteomes" id="UP000319771"/>
    </source>
</evidence>
<accession>A0A538U5N5</accession>
<proteinExistence type="predicted"/>
<organism evidence="1 2">
    <name type="scientific">Eiseniibacteriota bacterium</name>
    <dbReference type="NCBI Taxonomy" id="2212470"/>
    <lineage>
        <taxon>Bacteria</taxon>
        <taxon>Candidatus Eiseniibacteriota</taxon>
    </lineage>
</organism>
<name>A0A538U5N5_UNCEI</name>